<evidence type="ECO:0000313" key="2">
    <source>
        <dbReference type="Proteomes" id="UP001230188"/>
    </source>
</evidence>
<protein>
    <submittedName>
        <fullName evidence="1">Uncharacterized protein</fullName>
    </submittedName>
</protein>
<dbReference type="SUPFAM" id="SSF103111">
    <property type="entry name" value="Activator of Hsp90 ATPase, Aha1"/>
    <property type="match status" value="1"/>
</dbReference>
<dbReference type="AlphaFoldDB" id="A0AAD7XQI2"/>
<comment type="caution">
    <text evidence="1">The sequence shown here is derived from an EMBL/GenBank/DDBJ whole genome shotgun (WGS) entry which is preliminary data.</text>
</comment>
<dbReference type="InterPro" id="IPR036338">
    <property type="entry name" value="Aha1"/>
</dbReference>
<dbReference type="EMBL" id="JAQMWT010000083">
    <property type="protein sequence ID" value="KAJ8611041.1"/>
    <property type="molecule type" value="Genomic_DNA"/>
</dbReference>
<name>A0AAD7XQI2_9STRA</name>
<sequence length="279" mass="31021">MASSIDALVKKLEALDGDKLEANAAQKKMAVAMELVRAHEALELWRRATKYADVAIEADSLCIAAHLAKARALEKLAATNPKMGSRAKSAARAGLAACDRVVALEGLGRLRSELRAIAARERPGASAWNVKDTWEERDVTNWAVERLAARLLLEPGRVFDVEGHAQIVWFQHKARYVFDFESVSIEWSAGGTTRLRDVTNAADIEIYGEHVDKLDAFKEAVAKFEEDFTNLANDLDIRKAAAMPRSSLLRRQEAELRKDDDKPALDDFRNKNPNCKVIL</sequence>
<organism evidence="1 2">
    <name type="scientific">Chrysophaeum taylorii</name>
    <dbReference type="NCBI Taxonomy" id="2483200"/>
    <lineage>
        <taxon>Eukaryota</taxon>
        <taxon>Sar</taxon>
        <taxon>Stramenopiles</taxon>
        <taxon>Ochrophyta</taxon>
        <taxon>Pelagophyceae</taxon>
        <taxon>Pelagomonadales</taxon>
        <taxon>Pelagomonadaceae</taxon>
        <taxon>Chrysophaeum</taxon>
    </lineage>
</organism>
<keyword evidence="2" id="KW-1185">Reference proteome</keyword>
<accession>A0AAD7XQI2</accession>
<dbReference type="Proteomes" id="UP001230188">
    <property type="component" value="Unassembled WGS sequence"/>
</dbReference>
<evidence type="ECO:0000313" key="1">
    <source>
        <dbReference type="EMBL" id="KAJ8611041.1"/>
    </source>
</evidence>
<gene>
    <name evidence="1" type="ORF">CTAYLR_009876</name>
</gene>
<reference evidence="1" key="1">
    <citation type="submission" date="2023-01" db="EMBL/GenBank/DDBJ databases">
        <title>Metagenome sequencing of chrysophaentin producing Chrysophaeum taylorii.</title>
        <authorList>
            <person name="Davison J."/>
            <person name="Bewley C."/>
        </authorList>
    </citation>
    <scope>NUCLEOTIDE SEQUENCE</scope>
    <source>
        <strain evidence="1">NIES-1699</strain>
    </source>
</reference>
<proteinExistence type="predicted"/>